<keyword evidence="5" id="KW-0788">Thiol protease</keyword>
<dbReference type="InterPro" id="IPR038765">
    <property type="entry name" value="Papain-like_cys_pep_sf"/>
</dbReference>
<reference evidence="9" key="1">
    <citation type="submission" date="2022-07" db="EMBL/GenBank/DDBJ databases">
        <title>Phylogenomic reconstructions and comparative analyses of Kickxellomycotina fungi.</title>
        <authorList>
            <person name="Reynolds N.K."/>
            <person name="Stajich J.E."/>
            <person name="Barry K."/>
            <person name="Grigoriev I.V."/>
            <person name="Crous P."/>
            <person name="Smith M.E."/>
        </authorList>
    </citation>
    <scope>NUCLEOTIDE SEQUENCE</scope>
    <source>
        <strain evidence="9">NBRC 105414</strain>
    </source>
</reference>
<keyword evidence="5" id="KW-0833">Ubl conjugation pathway</keyword>
<dbReference type="InterPro" id="IPR028889">
    <property type="entry name" value="USP"/>
</dbReference>
<evidence type="ECO:0000259" key="8">
    <source>
        <dbReference type="PROSITE" id="PS50271"/>
    </source>
</evidence>
<dbReference type="GO" id="GO:0005634">
    <property type="term" value="C:nucleus"/>
    <property type="evidence" value="ECO:0007669"/>
    <property type="project" value="TreeGrafter"/>
</dbReference>
<proteinExistence type="inferred from homology"/>
<name>A0A9W8HHE4_9FUNG</name>
<dbReference type="InterPro" id="IPR001394">
    <property type="entry name" value="Peptidase_C19_UCH"/>
</dbReference>
<sequence>MDAAIGGSAEAPGAAAAVAGASDGCPHIGARTKAIIDRLKVLVPYAYVCRHRQALLQGRRGAAAATLGAAMATGGEPSREANREATPAAAAGEGDRSRKRLVDEMPAPTCHRCSTPADRLHVCLSCDFFGCWRRRRRGEAHIAAHLRQAGHPFALDFVHLQVFCRDCGDYVYDAAIAGWLMGTQIRWHAALCDSAESEAKRPRIVSTGADLSPAQARYLREHGSVSPCAGVRGLYNLGATCYLSVVLQALVHNPLLRGWMLSDGHHPSRCRVGRRGWAGPPPPQPPPLPPGAAAANSDSDGEELLSGRVGPPPPAAGAAAAAADAPPACMACELEAAFQAFFAGPRAPLGPVRLLRAMWVLRPDLAGYGQQDAHEWLVAILDTLHAGFTENDSAAAAAAAAAARPVHHSHLAPCPCLVHQVFGGVLQSTVTCSQCGNATHAHDPVLDLSLDIPPPDHRRSDHAADAALADWLAARHRQRSPGSAWRPPQSTAAHGHFPVVSLQDCLAHYTRPERLPPGSYTCSRCRPASPAATKQLCMKELPPVLTFQLKRFGHDARAGPLAPGGGSAGAGASSGAIASGSSATGSAPAAAAAAAATTTDKTSSSSSSSSKIDTFVRLPLHIDMTPYTASAQAAHAQTAAGLRASGGAATTSTGNALPPAVGGVPVRSLDGGGSSSVKPDDAPGLSKDTPVPVLDGPGGSTTLGKRRTDATHSNPSCSYRLFAVIDHIGHLDTGHYTAYANHRGQWYKFDDATVTRADLSDVLGFAEEAKARAGRPAKGRAYMAFYVKTILDYHDGAATHVGSASPTPLAAGMGASNTRINESGEWIEDAGVVRTRINPNGDLKIERRGRKKGSTNNNSNSNSGAKPTTAAAGAGAAPRKKKASRSAMPPPPPPPLPPPPLSAALRSDNDNDDEEFLAAGSLGSRPPPPPAQDSDSDGEALWAQISKHQPDDLVPMASPPLYINPAHLASAPPPPPPDTYDDDDDDDEDAFGP</sequence>
<dbReference type="PROSITE" id="PS50271">
    <property type="entry name" value="ZF_UBP"/>
    <property type="match status" value="1"/>
</dbReference>
<dbReference type="PANTHER" id="PTHR24006:SF937">
    <property type="entry name" value="UBIQUITIN CARBOXYL-TERMINAL HYDROLASE"/>
    <property type="match status" value="1"/>
</dbReference>
<dbReference type="AlphaFoldDB" id="A0A9W8HHE4"/>
<evidence type="ECO:0000313" key="9">
    <source>
        <dbReference type="EMBL" id="KAJ2781603.1"/>
    </source>
</evidence>
<feature type="compositionally biased region" description="Pro residues" evidence="6">
    <location>
        <begin position="279"/>
        <end position="290"/>
    </location>
</feature>
<dbReference type="GO" id="GO:0006508">
    <property type="term" value="P:proteolysis"/>
    <property type="evidence" value="ECO:0007669"/>
    <property type="project" value="UniProtKB-KW"/>
</dbReference>
<dbReference type="PANTHER" id="PTHR24006">
    <property type="entry name" value="UBIQUITIN CARBOXYL-TERMINAL HYDROLASE"/>
    <property type="match status" value="1"/>
</dbReference>
<dbReference type="EC" id="3.4.19.12" evidence="5"/>
<dbReference type="OrthoDB" id="289038at2759"/>
<evidence type="ECO:0000256" key="3">
    <source>
        <dbReference type="ARBA" id="ARBA00022833"/>
    </source>
</evidence>
<feature type="domain" description="USP" evidence="7">
    <location>
        <begin position="232"/>
        <end position="789"/>
    </location>
</feature>
<evidence type="ECO:0000256" key="1">
    <source>
        <dbReference type="ARBA" id="ARBA00022723"/>
    </source>
</evidence>
<evidence type="ECO:0000259" key="7">
    <source>
        <dbReference type="PROSITE" id="PS50235"/>
    </source>
</evidence>
<dbReference type="PROSITE" id="PS00972">
    <property type="entry name" value="USP_1"/>
    <property type="match status" value="1"/>
</dbReference>
<dbReference type="PROSITE" id="PS50235">
    <property type="entry name" value="USP_3"/>
    <property type="match status" value="1"/>
</dbReference>
<dbReference type="InterPro" id="IPR001607">
    <property type="entry name" value="Znf_UBP"/>
</dbReference>
<gene>
    <name evidence="9" type="ORF">H4R18_002787</name>
</gene>
<feature type="region of interest" description="Disordered" evidence="6">
    <location>
        <begin position="838"/>
        <end position="993"/>
    </location>
</feature>
<keyword evidence="2 4" id="KW-0863">Zinc-finger</keyword>
<evidence type="ECO:0000256" key="6">
    <source>
        <dbReference type="SAM" id="MobiDB-lite"/>
    </source>
</evidence>
<feature type="compositionally biased region" description="Pro residues" evidence="6">
    <location>
        <begin position="888"/>
        <end position="901"/>
    </location>
</feature>
<dbReference type="Gene3D" id="3.30.40.10">
    <property type="entry name" value="Zinc/RING finger domain, C3HC4 (zinc finger)"/>
    <property type="match status" value="1"/>
</dbReference>
<evidence type="ECO:0000313" key="10">
    <source>
        <dbReference type="Proteomes" id="UP001140217"/>
    </source>
</evidence>
<feature type="compositionally biased region" description="Acidic residues" evidence="6">
    <location>
        <begin position="979"/>
        <end position="993"/>
    </location>
</feature>
<keyword evidence="5" id="KW-0378">Hydrolase</keyword>
<feature type="domain" description="UBP-type" evidence="8">
    <location>
        <begin position="84"/>
        <end position="191"/>
    </location>
</feature>
<dbReference type="Proteomes" id="UP001140217">
    <property type="component" value="Unassembled WGS sequence"/>
</dbReference>
<dbReference type="Pfam" id="PF00443">
    <property type="entry name" value="UCH"/>
    <property type="match status" value="2"/>
</dbReference>
<organism evidence="9 10">
    <name type="scientific">Coemansia javaensis</name>
    <dbReference type="NCBI Taxonomy" id="2761396"/>
    <lineage>
        <taxon>Eukaryota</taxon>
        <taxon>Fungi</taxon>
        <taxon>Fungi incertae sedis</taxon>
        <taxon>Zoopagomycota</taxon>
        <taxon>Kickxellomycotina</taxon>
        <taxon>Kickxellomycetes</taxon>
        <taxon>Kickxellales</taxon>
        <taxon>Kickxellaceae</taxon>
        <taxon>Coemansia</taxon>
    </lineage>
</organism>
<evidence type="ECO:0000256" key="2">
    <source>
        <dbReference type="ARBA" id="ARBA00022771"/>
    </source>
</evidence>
<keyword evidence="1" id="KW-0479">Metal-binding</keyword>
<feature type="region of interest" description="Disordered" evidence="6">
    <location>
        <begin position="73"/>
        <end position="97"/>
    </location>
</feature>
<dbReference type="GO" id="GO:0004843">
    <property type="term" value="F:cysteine-type deubiquitinase activity"/>
    <property type="evidence" value="ECO:0007669"/>
    <property type="project" value="UniProtKB-UniRule"/>
</dbReference>
<dbReference type="GO" id="GO:0016579">
    <property type="term" value="P:protein deubiquitination"/>
    <property type="evidence" value="ECO:0007669"/>
    <property type="project" value="InterPro"/>
</dbReference>
<evidence type="ECO:0000256" key="4">
    <source>
        <dbReference type="PROSITE-ProRule" id="PRU00502"/>
    </source>
</evidence>
<dbReference type="GO" id="GO:0008270">
    <property type="term" value="F:zinc ion binding"/>
    <property type="evidence" value="ECO:0007669"/>
    <property type="project" value="UniProtKB-KW"/>
</dbReference>
<dbReference type="InterPro" id="IPR018200">
    <property type="entry name" value="USP_CS"/>
</dbReference>
<keyword evidence="3" id="KW-0862">Zinc</keyword>
<dbReference type="InterPro" id="IPR013083">
    <property type="entry name" value="Znf_RING/FYVE/PHD"/>
</dbReference>
<dbReference type="SUPFAM" id="SSF57850">
    <property type="entry name" value="RING/U-box"/>
    <property type="match status" value="1"/>
</dbReference>
<dbReference type="Gene3D" id="3.90.70.10">
    <property type="entry name" value="Cysteine proteinases"/>
    <property type="match status" value="1"/>
</dbReference>
<feature type="region of interest" description="Disordered" evidence="6">
    <location>
        <begin position="646"/>
        <end position="711"/>
    </location>
</feature>
<feature type="compositionally biased region" description="Low complexity" evidence="6">
    <location>
        <begin position="570"/>
        <end position="583"/>
    </location>
</feature>
<keyword evidence="10" id="KW-1185">Reference proteome</keyword>
<dbReference type="PROSITE" id="PS00973">
    <property type="entry name" value="USP_2"/>
    <property type="match status" value="1"/>
</dbReference>
<accession>A0A9W8HHE4</accession>
<dbReference type="InterPro" id="IPR050164">
    <property type="entry name" value="Peptidase_C19"/>
</dbReference>
<comment type="similarity">
    <text evidence="5">Belongs to the peptidase C19 family.</text>
</comment>
<protein>
    <recommendedName>
        <fullName evidence="5">Ubiquitin carboxyl-terminal hydrolase</fullName>
        <ecNumber evidence="5">3.4.19.12</ecNumber>
    </recommendedName>
</protein>
<dbReference type="Pfam" id="PF02148">
    <property type="entry name" value="zf-UBP"/>
    <property type="match status" value="1"/>
</dbReference>
<comment type="caution">
    <text evidence="9">The sequence shown here is derived from an EMBL/GenBank/DDBJ whole genome shotgun (WGS) entry which is preliminary data.</text>
</comment>
<feature type="compositionally biased region" description="Low complexity" evidence="6">
    <location>
        <begin position="856"/>
        <end position="877"/>
    </location>
</feature>
<keyword evidence="5" id="KW-0645">Protease</keyword>
<dbReference type="GO" id="GO:0005829">
    <property type="term" value="C:cytosol"/>
    <property type="evidence" value="ECO:0007669"/>
    <property type="project" value="TreeGrafter"/>
</dbReference>
<dbReference type="SUPFAM" id="SSF54001">
    <property type="entry name" value="Cysteine proteinases"/>
    <property type="match status" value="2"/>
</dbReference>
<feature type="region of interest" description="Disordered" evidence="6">
    <location>
        <begin position="558"/>
        <end position="583"/>
    </location>
</feature>
<dbReference type="EMBL" id="JANBUL010000099">
    <property type="protein sequence ID" value="KAJ2781603.1"/>
    <property type="molecule type" value="Genomic_DNA"/>
</dbReference>
<feature type="region of interest" description="Disordered" evidence="6">
    <location>
        <begin position="271"/>
        <end position="319"/>
    </location>
</feature>
<evidence type="ECO:0000256" key="5">
    <source>
        <dbReference type="RuleBase" id="RU366025"/>
    </source>
</evidence>
<comment type="catalytic activity">
    <reaction evidence="5">
        <text>Thiol-dependent hydrolysis of ester, thioester, amide, peptide and isopeptide bonds formed by the C-terminal Gly of ubiquitin (a 76-residue protein attached to proteins as an intracellular targeting signal).</text>
        <dbReference type="EC" id="3.4.19.12"/>
    </reaction>
</comment>
<dbReference type="SMART" id="SM00290">
    <property type="entry name" value="ZnF_UBP"/>
    <property type="match status" value="1"/>
</dbReference>